<accession>A0ABY7H0F5</accession>
<evidence type="ECO:0000313" key="2">
    <source>
        <dbReference type="Proteomes" id="UP001164459"/>
    </source>
</evidence>
<organism evidence="1 2">
    <name type="scientific">Nannocystis punicea</name>
    <dbReference type="NCBI Taxonomy" id="2995304"/>
    <lineage>
        <taxon>Bacteria</taxon>
        <taxon>Pseudomonadati</taxon>
        <taxon>Myxococcota</taxon>
        <taxon>Polyangia</taxon>
        <taxon>Nannocystales</taxon>
        <taxon>Nannocystaceae</taxon>
        <taxon>Nannocystis</taxon>
    </lineage>
</organism>
<proteinExistence type="predicted"/>
<keyword evidence="2" id="KW-1185">Reference proteome</keyword>
<dbReference type="EMBL" id="CP114040">
    <property type="protein sequence ID" value="WAS92736.1"/>
    <property type="molecule type" value="Genomic_DNA"/>
</dbReference>
<reference evidence="1" key="1">
    <citation type="submission" date="2022-11" db="EMBL/GenBank/DDBJ databases">
        <title>Minimal conservation of predation-associated metabolite biosynthetic gene clusters underscores biosynthetic potential of Myxococcota including descriptions for ten novel species: Archangium lansinium sp. nov., Myxococcus landrumus sp. nov., Nannocystis bai.</title>
        <authorList>
            <person name="Ahearne A."/>
            <person name="Stevens C."/>
            <person name="Dowd S."/>
        </authorList>
    </citation>
    <scope>NUCLEOTIDE SEQUENCE</scope>
    <source>
        <strain evidence="1">Fl3</strain>
    </source>
</reference>
<dbReference type="Proteomes" id="UP001164459">
    <property type="component" value="Chromosome"/>
</dbReference>
<gene>
    <name evidence="1" type="ORF">O0S08_41690</name>
</gene>
<dbReference type="RefSeq" id="WP_269035092.1">
    <property type="nucleotide sequence ID" value="NZ_CP114040.1"/>
</dbReference>
<sequence length="285" mass="33019">MFVPQADARPHELDRTLWRCNQHIILAFWGEHCVRADIDWAMLAMGIQQIHTRSDFALVYGPRGSFTPTGSYTVALRRTEWPYGQRSPVDYGEAPLHMAYTLVNDHLFTRGSRKHEPLECVRQSFDGDFEVFMDARYGGPPPAPAERAQPHELDRTVWQCGAHKTWAFWGDHLVEVEADPATKDERFNGFASRTEYALRWKPGRRLTARRWRIELAAESYEPRSVAGRTETLRYELSGDRLVVSGKSLGRDLRCTRKCFDLEYLTRMDRRYHTFTPPDVLCTPPT</sequence>
<protein>
    <submittedName>
        <fullName evidence="1">Uncharacterized protein</fullName>
    </submittedName>
</protein>
<name>A0ABY7H0F5_9BACT</name>
<evidence type="ECO:0000313" key="1">
    <source>
        <dbReference type="EMBL" id="WAS92736.1"/>
    </source>
</evidence>